<keyword evidence="1" id="KW-0812">Transmembrane</keyword>
<keyword evidence="3" id="KW-1185">Reference proteome</keyword>
<keyword evidence="1" id="KW-1133">Transmembrane helix</keyword>
<evidence type="ECO:0000256" key="1">
    <source>
        <dbReference type="SAM" id="Phobius"/>
    </source>
</evidence>
<dbReference type="AlphaFoldDB" id="A0A164AFH2"/>
<proteinExistence type="predicted"/>
<dbReference type="RefSeq" id="WP_052243540.1">
    <property type="nucleotide sequence ID" value="NZ_JACAKC010000048.1"/>
</dbReference>
<dbReference type="EMBL" id="LQNU01000035">
    <property type="protein sequence ID" value="KZE83762.1"/>
    <property type="molecule type" value="Genomic_DNA"/>
</dbReference>
<gene>
    <name evidence="2" type="ORF">AV926_03610</name>
</gene>
<sequence>MEERRILPQAFRSYRSLMRSKNVYNTWLFIKLFILVCLVGTVIVERYYDIPGVVVSGDRKALILIYSGLGLLILSAIIRLVIVNCEKIPGLSNIHERMEQREFDRLKTTYQYQLRVK</sequence>
<protein>
    <submittedName>
        <fullName evidence="2">Uncharacterized protein</fullName>
    </submittedName>
</protein>
<dbReference type="OrthoDB" id="10010135at2"/>
<organism evidence="2 3">
    <name type="scientific">Myroides marinus</name>
    <dbReference type="NCBI Taxonomy" id="703342"/>
    <lineage>
        <taxon>Bacteria</taxon>
        <taxon>Pseudomonadati</taxon>
        <taxon>Bacteroidota</taxon>
        <taxon>Flavobacteriia</taxon>
        <taxon>Flavobacteriales</taxon>
        <taxon>Flavobacteriaceae</taxon>
        <taxon>Myroides</taxon>
    </lineage>
</organism>
<name>A0A164AFH2_9FLAO</name>
<dbReference type="Proteomes" id="UP000076630">
    <property type="component" value="Unassembled WGS sequence"/>
</dbReference>
<evidence type="ECO:0000313" key="3">
    <source>
        <dbReference type="Proteomes" id="UP000076630"/>
    </source>
</evidence>
<feature type="transmembrane region" description="Helical" evidence="1">
    <location>
        <begin position="63"/>
        <end position="82"/>
    </location>
</feature>
<comment type="caution">
    <text evidence="2">The sequence shown here is derived from an EMBL/GenBank/DDBJ whole genome shotgun (WGS) entry which is preliminary data.</text>
</comment>
<accession>A0A164AFH2</accession>
<reference evidence="2 3" key="1">
    <citation type="submission" date="2016-01" db="EMBL/GenBank/DDBJ databases">
        <title>Whole genome sequencing of Myroides marinus L41.</title>
        <authorList>
            <person name="Hong K.W."/>
        </authorList>
    </citation>
    <scope>NUCLEOTIDE SEQUENCE [LARGE SCALE GENOMIC DNA]</scope>
    <source>
        <strain evidence="2 3">L41</strain>
    </source>
</reference>
<feature type="transmembrane region" description="Helical" evidence="1">
    <location>
        <begin position="22"/>
        <end position="43"/>
    </location>
</feature>
<keyword evidence="1" id="KW-0472">Membrane</keyword>
<evidence type="ECO:0000313" key="2">
    <source>
        <dbReference type="EMBL" id="KZE83762.1"/>
    </source>
</evidence>